<dbReference type="PANTHER" id="PTHR35901:SF1">
    <property type="entry name" value="EXONUCLEASE VAPC9"/>
    <property type="match status" value="1"/>
</dbReference>
<dbReference type="InterPro" id="IPR044153">
    <property type="entry name" value="PIN_Pae0151-like"/>
</dbReference>
<dbReference type="Pfam" id="PF01850">
    <property type="entry name" value="PIN"/>
    <property type="match status" value="1"/>
</dbReference>
<dbReference type="HOGENOM" id="CLU_121774_0_0_11"/>
<comment type="function">
    <text evidence="6">Toxic component of a toxin-antitoxin (TA) system. An RNase.</text>
</comment>
<dbReference type="AlphaFoldDB" id="A0A022KXR3"/>
<dbReference type="OrthoDB" id="4377304at2"/>
<evidence type="ECO:0000256" key="6">
    <source>
        <dbReference type="HAMAP-Rule" id="MF_00265"/>
    </source>
</evidence>
<evidence type="ECO:0000256" key="3">
    <source>
        <dbReference type="ARBA" id="ARBA00022723"/>
    </source>
</evidence>
<keyword evidence="2 6" id="KW-0540">Nuclease</keyword>
<dbReference type="InterPro" id="IPR022907">
    <property type="entry name" value="VapC_family"/>
</dbReference>
<dbReference type="CDD" id="cd09873">
    <property type="entry name" value="PIN_Pae0151-like"/>
    <property type="match status" value="1"/>
</dbReference>
<evidence type="ECO:0000256" key="5">
    <source>
        <dbReference type="ARBA" id="ARBA00022842"/>
    </source>
</evidence>
<dbReference type="GO" id="GO:0004540">
    <property type="term" value="F:RNA nuclease activity"/>
    <property type="evidence" value="ECO:0007669"/>
    <property type="project" value="InterPro"/>
</dbReference>
<accession>A0A022KXR3</accession>
<dbReference type="Proteomes" id="UP000019754">
    <property type="component" value="Unassembled WGS sequence"/>
</dbReference>
<dbReference type="HAMAP" id="MF_00265">
    <property type="entry name" value="VapC_Nob1"/>
    <property type="match status" value="1"/>
</dbReference>
<dbReference type="EC" id="3.1.-.-" evidence="6"/>
<keyword evidence="4 6" id="KW-0378">Hydrolase</keyword>
<feature type="domain" description="PIN" evidence="7">
    <location>
        <begin position="2"/>
        <end position="116"/>
    </location>
</feature>
<name>A0A022KXR3_9MICO</name>
<keyword evidence="5 6" id="KW-0460">Magnesium</keyword>
<proteinExistence type="inferred from homology"/>
<comment type="cofactor">
    <cofactor evidence="6">
        <name>Mg(2+)</name>
        <dbReference type="ChEBI" id="CHEBI:18420"/>
    </cofactor>
</comment>
<dbReference type="GO" id="GO:0090729">
    <property type="term" value="F:toxin activity"/>
    <property type="evidence" value="ECO:0007669"/>
    <property type="project" value="UniProtKB-KW"/>
</dbReference>
<dbReference type="InterPro" id="IPR029060">
    <property type="entry name" value="PIN-like_dom_sf"/>
</dbReference>
<keyword evidence="6" id="KW-0800">Toxin</keyword>
<keyword evidence="9" id="KW-1185">Reference proteome</keyword>
<dbReference type="Gene3D" id="3.40.50.1010">
    <property type="entry name" value="5'-nuclease"/>
    <property type="match status" value="1"/>
</dbReference>
<evidence type="ECO:0000256" key="1">
    <source>
        <dbReference type="ARBA" id="ARBA00022649"/>
    </source>
</evidence>
<dbReference type="GO" id="GO:0016787">
    <property type="term" value="F:hydrolase activity"/>
    <property type="evidence" value="ECO:0007669"/>
    <property type="project" value="UniProtKB-KW"/>
</dbReference>
<evidence type="ECO:0000256" key="2">
    <source>
        <dbReference type="ARBA" id="ARBA00022722"/>
    </source>
</evidence>
<dbReference type="SUPFAM" id="SSF88723">
    <property type="entry name" value="PIN domain-like"/>
    <property type="match status" value="1"/>
</dbReference>
<dbReference type="InterPro" id="IPR002716">
    <property type="entry name" value="PIN_dom"/>
</dbReference>
<gene>
    <name evidence="6" type="primary">vapC</name>
    <name evidence="8" type="ORF">D641_0107655</name>
</gene>
<protein>
    <recommendedName>
        <fullName evidence="6">Ribonuclease VapC</fullName>
        <shortName evidence="6">RNase VapC</shortName>
        <ecNumber evidence="6">3.1.-.-</ecNumber>
    </recommendedName>
    <alternativeName>
        <fullName evidence="6">Toxin VapC</fullName>
    </alternativeName>
</protein>
<dbReference type="EMBL" id="AORC01000009">
    <property type="protein sequence ID" value="EYT49307.1"/>
    <property type="molecule type" value="Genomic_DNA"/>
</dbReference>
<feature type="binding site" evidence="6">
    <location>
        <position position="5"/>
    </location>
    <ligand>
        <name>Mg(2+)</name>
        <dbReference type="ChEBI" id="CHEBI:18420"/>
    </ligand>
</feature>
<comment type="caution">
    <text evidence="8">The sequence shown here is derived from an EMBL/GenBank/DDBJ whole genome shotgun (WGS) entry which is preliminary data.</text>
</comment>
<keyword evidence="3 6" id="KW-0479">Metal-binding</keyword>
<comment type="similarity">
    <text evidence="6">Belongs to the PINc/VapC protein family.</text>
</comment>
<dbReference type="InterPro" id="IPR051619">
    <property type="entry name" value="TypeII_TA_RNase_PINc/VapC"/>
</dbReference>
<organism evidence="8 9">
    <name type="scientific">Brachybacterium muris UCD-AY4</name>
    <dbReference type="NCBI Taxonomy" id="1249481"/>
    <lineage>
        <taxon>Bacteria</taxon>
        <taxon>Bacillati</taxon>
        <taxon>Actinomycetota</taxon>
        <taxon>Actinomycetes</taxon>
        <taxon>Micrococcales</taxon>
        <taxon>Dermabacteraceae</taxon>
        <taxon>Brachybacterium</taxon>
    </lineage>
</organism>
<evidence type="ECO:0000313" key="9">
    <source>
        <dbReference type="Proteomes" id="UP000019754"/>
    </source>
</evidence>
<feature type="binding site" evidence="6">
    <location>
        <position position="94"/>
    </location>
    <ligand>
        <name>Mg(2+)</name>
        <dbReference type="ChEBI" id="CHEBI:18420"/>
    </ligand>
</feature>
<evidence type="ECO:0000256" key="4">
    <source>
        <dbReference type="ARBA" id="ARBA00022801"/>
    </source>
</evidence>
<evidence type="ECO:0000313" key="8">
    <source>
        <dbReference type="EMBL" id="EYT49307.1"/>
    </source>
</evidence>
<keyword evidence="1 6" id="KW-1277">Toxin-antitoxin system</keyword>
<dbReference type="PANTHER" id="PTHR35901">
    <property type="entry name" value="RIBONUCLEASE VAPC3"/>
    <property type="match status" value="1"/>
</dbReference>
<dbReference type="STRING" id="1249481.D641_0107655"/>
<evidence type="ECO:0000259" key="7">
    <source>
        <dbReference type="Pfam" id="PF01850"/>
    </source>
</evidence>
<reference evidence="8 9" key="1">
    <citation type="journal article" date="2013" name="Genome Announc.">
        <title>Draft genome sequence of an Actinobacterium, Brachybacterium muris strain UCD-AY4.</title>
        <authorList>
            <person name="Lo J.R."/>
            <person name="Lang J.M."/>
            <person name="Darling A.E."/>
            <person name="Eisen J.A."/>
            <person name="Coil D.A."/>
        </authorList>
    </citation>
    <scope>NUCLEOTIDE SEQUENCE [LARGE SCALE GENOMIC DNA]</scope>
    <source>
        <strain evidence="8 9">UCD-AY4</strain>
    </source>
</reference>
<sequence>MIVVDASAMIEALVGPSPHPTLLHALAHEPIAVPHLLDLEVLSVLRGLERCRRIDPVDAQRKRQIYGALTISRYETLAIADRIWELRHQFTAYDASYLALAEALGCTLMTCDAMLDTPGHDAQVSLVLPAP</sequence>
<dbReference type="GO" id="GO:0000287">
    <property type="term" value="F:magnesium ion binding"/>
    <property type="evidence" value="ECO:0007669"/>
    <property type="project" value="UniProtKB-UniRule"/>
</dbReference>
<dbReference type="RefSeq" id="WP_017823065.1">
    <property type="nucleotide sequence ID" value="NZ_AORC01000009.1"/>
</dbReference>